<evidence type="ECO:0000259" key="2">
    <source>
        <dbReference type="Pfam" id="PF12849"/>
    </source>
</evidence>
<proteinExistence type="predicted"/>
<organism evidence="3 4">
    <name type="scientific">Mesobacillus boroniphilus</name>
    <dbReference type="NCBI Taxonomy" id="308892"/>
    <lineage>
        <taxon>Bacteria</taxon>
        <taxon>Bacillati</taxon>
        <taxon>Bacillota</taxon>
        <taxon>Bacilli</taxon>
        <taxon>Bacillales</taxon>
        <taxon>Bacillaceae</taxon>
        <taxon>Mesobacillus</taxon>
    </lineage>
</organism>
<dbReference type="Pfam" id="PF12849">
    <property type="entry name" value="PBP_like_2"/>
    <property type="match status" value="1"/>
</dbReference>
<dbReference type="Gene3D" id="3.40.190.10">
    <property type="entry name" value="Periplasmic binding protein-like II"/>
    <property type="match status" value="2"/>
</dbReference>
<accession>A0A944CMY1</accession>
<protein>
    <submittedName>
        <fullName evidence="3">Tungsten ABC transporter substrate-binding protein</fullName>
    </submittedName>
</protein>
<sequence length="299" mass="33240">MQRISEKSFMVTRRHKTMKLKKFFSILFVLMLALVSGCSDSSPKETSAKEKKTDLILATTTSTQDSGLLDVLGPEFEEKHNYNLKIIAVGTGQALEMGTRGEADVLLVHAPAAEEELVNSGDAINRQKVMYNDFILVGPAEDPAKMKGLSVPEALTKIIESKASFVSRGDDSGTHKKELQLWKDSSLDQKSLGESYIETGQGMGATLQIASEKRGYTLTDRATFLAQKKNMPDTEILVEGDESLLNIYHVMQVNNERHEKVNAEGAKAFVEFMVSEETKKIIKDFGVEEYGQPLFFLFE</sequence>
<dbReference type="Proteomes" id="UP000761411">
    <property type="component" value="Unassembled WGS sequence"/>
</dbReference>
<feature type="chain" id="PRO_5036784576" evidence="1">
    <location>
        <begin position="42"/>
        <end position="299"/>
    </location>
</feature>
<comment type="caution">
    <text evidence="3">The sequence shown here is derived from an EMBL/GenBank/DDBJ whole genome shotgun (WGS) entry which is preliminary data.</text>
</comment>
<dbReference type="InterPro" id="IPR024370">
    <property type="entry name" value="PBP_domain"/>
</dbReference>
<dbReference type="AlphaFoldDB" id="A0A944CMY1"/>
<gene>
    <name evidence="3" type="ORF">DYI25_15970</name>
</gene>
<evidence type="ECO:0000256" key="1">
    <source>
        <dbReference type="SAM" id="SignalP"/>
    </source>
</evidence>
<dbReference type="SUPFAM" id="SSF53850">
    <property type="entry name" value="Periplasmic binding protein-like II"/>
    <property type="match status" value="1"/>
</dbReference>
<dbReference type="EMBL" id="QTKX01000002">
    <property type="protein sequence ID" value="MBS8265924.1"/>
    <property type="molecule type" value="Genomic_DNA"/>
</dbReference>
<dbReference type="PANTHER" id="PTHR37945:SF1">
    <property type="entry name" value="EXTRACELLULAR TUNGSTATE BINDING PROTEIN"/>
    <property type="match status" value="1"/>
</dbReference>
<reference evidence="3 4" key="1">
    <citation type="journal article" date="2021" name="Microorganisms">
        <title>Bacterial Dimethylsulfoniopropionate Biosynthesis in the East China Sea.</title>
        <authorList>
            <person name="Liu J."/>
            <person name="Zhang Y."/>
            <person name="Liu J."/>
            <person name="Zhong H."/>
            <person name="Williams B.T."/>
            <person name="Zheng Y."/>
            <person name="Curson A.R.J."/>
            <person name="Sun C."/>
            <person name="Sun H."/>
            <person name="Song D."/>
            <person name="Wagner Mackenzie B."/>
            <person name="Bermejo Martinez A."/>
            <person name="Todd J.D."/>
            <person name="Zhang X.H."/>
        </authorList>
    </citation>
    <scope>NUCLEOTIDE SEQUENCE [LARGE SCALE GENOMIC DNA]</scope>
    <source>
        <strain evidence="3 4">ESS08</strain>
    </source>
</reference>
<keyword evidence="4" id="KW-1185">Reference proteome</keyword>
<feature type="signal peptide" evidence="1">
    <location>
        <begin position="1"/>
        <end position="41"/>
    </location>
</feature>
<dbReference type="PANTHER" id="PTHR37945">
    <property type="entry name" value="EXTRACELLULAR TUNGSTATE BINDING PROTEIN"/>
    <property type="match status" value="1"/>
</dbReference>
<keyword evidence="1" id="KW-0732">Signal</keyword>
<name>A0A944CMY1_9BACI</name>
<feature type="domain" description="PBP" evidence="2">
    <location>
        <begin position="50"/>
        <end position="277"/>
    </location>
</feature>
<evidence type="ECO:0000313" key="4">
    <source>
        <dbReference type="Proteomes" id="UP000761411"/>
    </source>
</evidence>
<evidence type="ECO:0000313" key="3">
    <source>
        <dbReference type="EMBL" id="MBS8265924.1"/>
    </source>
</evidence>
<dbReference type="InterPro" id="IPR052738">
    <property type="entry name" value="ABC-Tungstate_binding"/>
</dbReference>